<accession>A0A0U1ZF98</accession>
<dbReference type="EMBL" id="KP972599">
    <property type="protein sequence ID" value="AJZ73150.1"/>
    <property type="molecule type" value="Genomic_DNA"/>
</dbReference>
<dbReference type="Pfam" id="PF05820">
    <property type="entry name" value="Ac81"/>
    <property type="match status" value="1"/>
</dbReference>
<keyword evidence="1" id="KW-0812">Transmembrane</keyword>
<dbReference type="InterPro" id="IPR008563">
    <property type="entry name" value="AcMNPV_AC81"/>
</dbReference>
<sequence length="161" mass="18226">MDSEISAEKSYIIEVRCQAIRSAFGFIDHYFLVAGNLEYHKDLFKNGPILPAGTTKGAHTVCEKTVCENCYANIMRTYVTPEKKRLTSLSSFVNFEALAMNFSWQTTIVLITPFIAGLIGLGQYLYAIILTLIGVLILLVWSKYVFSRKIRVSCCHLKDRE</sequence>
<protein>
    <submittedName>
        <fullName evidence="2">Ac81-like.3</fullName>
    </submittedName>
</protein>
<dbReference type="AlphaFoldDB" id="A0A0U1ZF98"/>
<reference evidence="2" key="1">
    <citation type="journal article" date="2015" name="Sci. Adv.">
        <title>Recurrent DNA virus domestication leading to different parasite virulence strategies.</title>
        <authorList>
            <person name="Pichon A."/>
            <person name="Bezier A."/>
            <person name="Urbach S."/>
            <person name="Aury J.M."/>
            <person name="Jouan V."/>
            <person name="Ravallec M."/>
            <person name="Guy J."/>
            <person name="Cousserans F."/>
            <person name="Theze J."/>
            <person name="Gauthier J."/>
            <person name="Demettre E."/>
            <person name="Schmieder S."/>
            <person name="Wurmser F."/>
            <person name="Sibut V."/>
            <person name="Poirie M."/>
            <person name="Colinet D."/>
            <person name="da Silva C."/>
            <person name="Couloux A."/>
            <person name="Barbe V."/>
            <person name="Drezen J.M."/>
            <person name="Volkoff A.N."/>
        </authorList>
    </citation>
    <scope>NUCLEOTIDE SEQUENCE</scope>
</reference>
<organism evidence="2">
    <name type="scientific">Venturia canescens</name>
    <dbReference type="NCBI Taxonomy" id="32260"/>
    <lineage>
        <taxon>Eukaryota</taxon>
        <taxon>Metazoa</taxon>
        <taxon>Ecdysozoa</taxon>
        <taxon>Arthropoda</taxon>
        <taxon>Hexapoda</taxon>
        <taxon>Insecta</taxon>
        <taxon>Pterygota</taxon>
        <taxon>Neoptera</taxon>
        <taxon>Endopterygota</taxon>
        <taxon>Hymenoptera</taxon>
        <taxon>Apocrita</taxon>
        <taxon>Ichneumonoidea</taxon>
        <taxon>Ichneumonidae</taxon>
        <taxon>Campopleginae</taxon>
        <taxon>Dusona group</taxon>
        <taxon>Venturia</taxon>
    </lineage>
</organism>
<evidence type="ECO:0000256" key="1">
    <source>
        <dbReference type="SAM" id="Phobius"/>
    </source>
</evidence>
<keyword evidence="1" id="KW-1133">Transmembrane helix</keyword>
<keyword evidence="1" id="KW-0472">Membrane</keyword>
<proteinExistence type="predicted"/>
<name>A0A0U1ZF98_9HYME</name>
<evidence type="ECO:0000313" key="2">
    <source>
        <dbReference type="EMBL" id="AJZ73150.1"/>
    </source>
</evidence>
<feature type="transmembrane region" description="Helical" evidence="1">
    <location>
        <begin position="124"/>
        <end position="141"/>
    </location>
</feature>
<feature type="transmembrane region" description="Helical" evidence="1">
    <location>
        <begin position="92"/>
        <end position="118"/>
    </location>
</feature>